<dbReference type="InterPro" id="IPR050378">
    <property type="entry name" value="Metallo-dep_Hydrolases_sf"/>
</dbReference>
<dbReference type="NCBIfam" id="TIGR02033">
    <property type="entry name" value="D-hydantoinase"/>
    <property type="match status" value="2"/>
</dbReference>
<evidence type="ECO:0000313" key="13">
    <source>
        <dbReference type="Proteomes" id="UP000813462"/>
    </source>
</evidence>
<feature type="chain" id="PRO_5037663364" description="dihydropyrimidinase" evidence="10">
    <location>
        <begin position="28"/>
        <end position="1054"/>
    </location>
</feature>
<accession>A0A978UKG2</accession>
<dbReference type="SUPFAM" id="SSF51338">
    <property type="entry name" value="Composite domain of metallo-dependent hydrolases"/>
    <property type="match status" value="2"/>
</dbReference>
<organism evidence="12 13">
    <name type="scientific">Ziziphus jujuba var. spinosa</name>
    <dbReference type="NCBI Taxonomy" id="714518"/>
    <lineage>
        <taxon>Eukaryota</taxon>
        <taxon>Viridiplantae</taxon>
        <taxon>Streptophyta</taxon>
        <taxon>Embryophyta</taxon>
        <taxon>Tracheophyta</taxon>
        <taxon>Spermatophyta</taxon>
        <taxon>Magnoliopsida</taxon>
        <taxon>eudicotyledons</taxon>
        <taxon>Gunneridae</taxon>
        <taxon>Pentapetalae</taxon>
        <taxon>rosids</taxon>
        <taxon>fabids</taxon>
        <taxon>Rosales</taxon>
        <taxon>Rhamnaceae</taxon>
        <taxon>Paliureae</taxon>
        <taxon>Ziziphus</taxon>
    </lineage>
</organism>
<dbReference type="PANTHER" id="PTHR11647:SF1">
    <property type="entry name" value="COLLAPSIN RESPONSE MEDIATOR PROTEIN"/>
    <property type="match status" value="1"/>
</dbReference>
<dbReference type="GO" id="GO:0046872">
    <property type="term" value="F:metal ion binding"/>
    <property type="evidence" value="ECO:0007669"/>
    <property type="project" value="UniProtKB-KW"/>
</dbReference>
<evidence type="ECO:0000256" key="4">
    <source>
        <dbReference type="ARBA" id="ARBA00022723"/>
    </source>
</evidence>
<dbReference type="GO" id="GO:0004157">
    <property type="term" value="F:dihydropyrimidinase activity"/>
    <property type="evidence" value="ECO:0007669"/>
    <property type="project" value="UniProtKB-EC"/>
</dbReference>
<evidence type="ECO:0000256" key="1">
    <source>
        <dbReference type="ARBA" id="ARBA00001947"/>
    </source>
</evidence>
<sequence length="1054" mass="114344">MGSITKLHLFNLPLLLLLVVSFSSSLSEPNQESTCGISTTSSKILIKEGTVVNAHHLEVADVYVEDGLIVAVKPHIHVGDDVTVLDATGKFVMPGGIDPHTHLAMEFLGTESVDDFFSGQAAALAGGTTMHIDFVIPVNGSLTAGFEAYEKKSKKACMDFGFHMAITKWDEVVSKEMEIMVQEKGINSFKFFMAYKGFFMVNDDLMLEGFKKCKSLGALAMVHAENGDAVHEGQKRMIELGITGPEGHALSRPPVLEGEATARAIRLASFINTPLYVVHVMSIDAMEEIAKARISGQKVIGEPIVSGLVLNDSWLWDPDFLTAAKYVMSPPIRAAGHDKALQAALSTGVLQLVGTDHCTSNSTQKAFGINDFRIIPNGVNGIEERMHLVWDTMVVSGQISVTDFVRVTSTEWKGAILTGSDADIIILNPNSTFEISAKSHHSRSDTNVYEGRRGKGKVEVTIAGGRIVWQNDELKVVPGSGKYIKLPPYSYLFNGIDKSEANYLSSLKAPAHTVLKPVENSTSILAMDSISKLHFFNLPLLLLLFSFPSLSEPSQFCDAGIGYDESACVLDVGGGKDLVCSDEYPRFFVLGASGGYSLVLCTKVGDDVTVLDATGKFVMPGGIDPHTHLAFEFMGTETMDDFFTGQAAALAGGTTMHIDFVIPVDGSLTAGFEAYEKKSKKACMDFGFHMAITKWDEVVSKEMEIMVQEKGINSFKFFMAYKGALMINDDLLLEGFKKCKSLGALAMVHAENGDAVYEGQKRMIELGITGPEGHALSRPAVLEGEATARAIRLASFINTPLYVVHVMSIDAMEEIAKARISGQKVIGEPVVSGLVLNDSWLWDPDFLTAARFVMSPPIRAAGHDKALQAALSTGVLQLVGTDHCAFNSKQKALGIDDFRKIPNGVNGIEERMHLVWDTMVESGQISVTDYVRITSTECARIFNIYPRKGAILAGSDADIIILNPNSSFEISAKSHHSRSDTNVFEGRRGKGKVEVTIAGGRIVWQNDELKAVPGSGKYIKLPPYNYLFSGIDKAEANYLASLKAPVKRTIISKA</sequence>
<feature type="signal peptide" evidence="10">
    <location>
        <begin position="1"/>
        <end position="27"/>
    </location>
</feature>
<comment type="PTM">
    <text evidence="9">Carbamylation allows a single lysine to coordinate two divalent metal cations.</text>
</comment>
<dbReference type="PANTHER" id="PTHR11647">
    <property type="entry name" value="HYDRANTOINASE/DIHYDROPYRIMIDINASE FAMILY MEMBER"/>
    <property type="match status" value="1"/>
</dbReference>
<evidence type="ECO:0000256" key="6">
    <source>
        <dbReference type="ARBA" id="ARBA00022833"/>
    </source>
</evidence>
<comment type="caution">
    <text evidence="12">The sequence shown here is derived from an EMBL/GenBank/DDBJ whole genome shotgun (WGS) entry which is preliminary data.</text>
</comment>
<evidence type="ECO:0000256" key="8">
    <source>
        <dbReference type="ARBA" id="ARBA00039113"/>
    </source>
</evidence>
<keyword evidence="5" id="KW-0378">Hydrolase</keyword>
<dbReference type="InterPro" id="IPR032466">
    <property type="entry name" value="Metal_Hydrolase"/>
</dbReference>
<dbReference type="CDD" id="cd01314">
    <property type="entry name" value="D-HYD"/>
    <property type="match status" value="2"/>
</dbReference>
<comment type="similarity">
    <text evidence="2">Belongs to the metallo-dependent hydrolases superfamily. Hydantoinase/dihydropyrimidinase family.</text>
</comment>
<dbReference type="GO" id="GO:0006208">
    <property type="term" value="P:pyrimidine nucleobase catabolic process"/>
    <property type="evidence" value="ECO:0007669"/>
    <property type="project" value="TreeGrafter"/>
</dbReference>
<feature type="modified residue" description="N6-carboxylysine" evidence="9">
    <location>
        <position position="190"/>
    </location>
</feature>
<keyword evidence="4" id="KW-0479">Metal-binding</keyword>
<comment type="catalytic activity">
    <reaction evidence="7">
        <text>5,6-dihydrouracil + H2O = 3-(carbamoylamino)propanoate + H(+)</text>
        <dbReference type="Rhea" id="RHEA:16121"/>
        <dbReference type="ChEBI" id="CHEBI:11892"/>
        <dbReference type="ChEBI" id="CHEBI:15377"/>
        <dbReference type="ChEBI" id="CHEBI:15378"/>
        <dbReference type="ChEBI" id="CHEBI:15901"/>
        <dbReference type="EC" id="3.5.2.2"/>
    </reaction>
</comment>
<dbReference type="InterPro" id="IPR006680">
    <property type="entry name" value="Amidohydro-rel"/>
</dbReference>
<evidence type="ECO:0000259" key="11">
    <source>
        <dbReference type="Pfam" id="PF01979"/>
    </source>
</evidence>
<evidence type="ECO:0000256" key="2">
    <source>
        <dbReference type="ARBA" id="ARBA00008829"/>
    </source>
</evidence>
<reference evidence="12" key="1">
    <citation type="journal article" date="2021" name="Front. Plant Sci.">
        <title>Chromosome-Scale Genome Assembly for Chinese Sour Jujube and Insights Into Its Genome Evolution and Domestication Signature.</title>
        <authorList>
            <person name="Shen L.-Y."/>
            <person name="Luo H."/>
            <person name="Wang X.-L."/>
            <person name="Wang X.-M."/>
            <person name="Qiu X.-J."/>
            <person name="Liu H."/>
            <person name="Zhou S.-S."/>
            <person name="Jia K.-H."/>
            <person name="Nie S."/>
            <person name="Bao Y.-T."/>
            <person name="Zhang R.-G."/>
            <person name="Yun Q.-Z."/>
            <person name="Chai Y.-H."/>
            <person name="Lu J.-Y."/>
            <person name="Li Y."/>
            <person name="Zhao S.-W."/>
            <person name="Mao J.-F."/>
            <person name="Jia S.-G."/>
            <person name="Mao Y.-M."/>
        </authorList>
    </citation>
    <scope>NUCLEOTIDE SEQUENCE</scope>
    <source>
        <strain evidence="12">AT0</strain>
        <tissue evidence="12">Leaf</tissue>
    </source>
</reference>
<comment type="subunit">
    <text evidence="3">Homotetramer.</text>
</comment>
<keyword evidence="10" id="KW-0732">Signal</keyword>
<evidence type="ECO:0000313" key="12">
    <source>
        <dbReference type="EMBL" id="KAH7515314.1"/>
    </source>
</evidence>
<keyword evidence="6" id="KW-0862">Zinc</keyword>
<dbReference type="Proteomes" id="UP000813462">
    <property type="component" value="Unassembled WGS sequence"/>
</dbReference>
<dbReference type="Gene3D" id="2.30.40.10">
    <property type="entry name" value="Urease, subunit C, domain 1"/>
    <property type="match status" value="2"/>
</dbReference>
<evidence type="ECO:0000256" key="7">
    <source>
        <dbReference type="ARBA" id="ARBA00036696"/>
    </source>
</evidence>
<gene>
    <name evidence="12" type="ORF">FEM48_Zijuj10G0013500</name>
</gene>
<name>A0A978UKG2_ZIZJJ</name>
<dbReference type="Pfam" id="PF01979">
    <property type="entry name" value="Amidohydro_1"/>
    <property type="match status" value="2"/>
</dbReference>
<dbReference type="InterPro" id="IPR011778">
    <property type="entry name" value="Hydantoinase/dihydroPyrase"/>
</dbReference>
<dbReference type="Gene3D" id="3.20.20.140">
    <property type="entry name" value="Metal-dependent hydrolases"/>
    <property type="match status" value="2"/>
</dbReference>
<proteinExistence type="inferred from homology"/>
<evidence type="ECO:0000256" key="9">
    <source>
        <dbReference type="PIRSR" id="PIRSR611778-50"/>
    </source>
</evidence>
<dbReference type="EMBL" id="JAEACU010000010">
    <property type="protein sequence ID" value="KAH7515314.1"/>
    <property type="molecule type" value="Genomic_DNA"/>
</dbReference>
<dbReference type="SUPFAM" id="SSF51556">
    <property type="entry name" value="Metallo-dependent hydrolases"/>
    <property type="match status" value="2"/>
</dbReference>
<comment type="cofactor">
    <cofactor evidence="1">
        <name>Zn(2+)</name>
        <dbReference type="ChEBI" id="CHEBI:29105"/>
    </cofactor>
</comment>
<dbReference type="AlphaFoldDB" id="A0A978UKG2"/>
<dbReference type="GO" id="GO:0005829">
    <property type="term" value="C:cytosol"/>
    <property type="evidence" value="ECO:0007669"/>
    <property type="project" value="TreeGrafter"/>
</dbReference>
<protein>
    <recommendedName>
        <fullName evidence="8">dihydropyrimidinase</fullName>
        <ecNumber evidence="8">3.5.2.2</ecNumber>
    </recommendedName>
</protein>
<evidence type="ECO:0000256" key="10">
    <source>
        <dbReference type="SAM" id="SignalP"/>
    </source>
</evidence>
<evidence type="ECO:0000256" key="5">
    <source>
        <dbReference type="ARBA" id="ARBA00022801"/>
    </source>
</evidence>
<feature type="domain" description="Amidohydrolase-related" evidence="11">
    <location>
        <begin position="617"/>
        <end position="1003"/>
    </location>
</feature>
<dbReference type="InterPro" id="IPR011059">
    <property type="entry name" value="Metal-dep_hydrolase_composite"/>
</dbReference>
<feature type="domain" description="Amidohydrolase-related" evidence="11">
    <location>
        <begin position="91"/>
        <end position="468"/>
    </location>
</feature>
<dbReference type="FunFam" id="3.20.20.140:FF:000001">
    <property type="entry name" value="Dihydropyrimidinase like 3"/>
    <property type="match status" value="2"/>
</dbReference>
<evidence type="ECO:0000256" key="3">
    <source>
        <dbReference type="ARBA" id="ARBA00011881"/>
    </source>
</evidence>
<dbReference type="EC" id="3.5.2.2" evidence="8"/>